<dbReference type="GO" id="GO:0004722">
    <property type="term" value="F:protein serine/threonine phosphatase activity"/>
    <property type="evidence" value="ECO:0007669"/>
    <property type="project" value="InterPro"/>
</dbReference>
<keyword evidence="3" id="KW-1185">Reference proteome</keyword>
<dbReference type="SMART" id="SM00331">
    <property type="entry name" value="PP2C_SIG"/>
    <property type="match status" value="1"/>
</dbReference>
<reference evidence="3" key="2">
    <citation type="submission" date="2013-07" db="EMBL/GenBank/DDBJ databases">
        <authorList>
            <person name="Morais-Silva F.O."/>
            <person name="Rezende A.M."/>
            <person name="Pimentel C."/>
            <person name="Resende D.M."/>
            <person name="Santos C.I."/>
            <person name="Clemente C."/>
            <person name="de Oliveira L.M."/>
            <person name="da Silva S.M."/>
            <person name="Costa D.A."/>
            <person name="Varela-Raposo A."/>
            <person name="Horacio E.C.A."/>
            <person name="Matos M."/>
            <person name="Flores O."/>
            <person name="Ruiz J.C."/>
            <person name="Rodrigues-Pousada C."/>
        </authorList>
    </citation>
    <scope>NUCLEOTIDE SEQUENCE [LARGE SCALE GENOMIC DNA]</scope>
    <source>
        <strain evidence="3">ATCC 19364 / DSM 1382 / NCIMB 9332 / VKM B-1759</strain>
    </source>
</reference>
<dbReference type="AlphaFoldDB" id="T2GDS1"/>
<dbReference type="Proteomes" id="UP000016587">
    <property type="component" value="Chromosome"/>
</dbReference>
<gene>
    <name evidence="2" type="ORF">DGI_3003</name>
</gene>
<dbReference type="Gene3D" id="3.60.40.10">
    <property type="entry name" value="PPM-type phosphatase domain"/>
    <property type="match status" value="1"/>
</dbReference>
<dbReference type="HOGENOM" id="CLU_034545_3_2_7"/>
<proteinExistence type="predicted"/>
<accession>T2GDS1</accession>
<dbReference type="KEGG" id="dgg:DGI_3003"/>
<dbReference type="RefSeq" id="WP_021761792.1">
    <property type="nucleotide sequence ID" value="NC_022444.1"/>
</dbReference>
<name>T2GDS1_MEGG1</name>
<feature type="domain" description="PPM-type phosphatase" evidence="1">
    <location>
        <begin position="3"/>
        <end position="246"/>
    </location>
</feature>
<evidence type="ECO:0000313" key="3">
    <source>
        <dbReference type="Proteomes" id="UP000016587"/>
    </source>
</evidence>
<dbReference type="SUPFAM" id="SSF81606">
    <property type="entry name" value="PP2C-like"/>
    <property type="match status" value="1"/>
</dbReference>
<organism evidence="2 3">
    <name type="scientific">Megalodesulfovibrio gigas (strain ATCC 19364 / DSM 1382 / NCIMB 9332 / VKM B-1759)</name>
    <name type="common">Desulfovibrio gigas</name>
    <dbReference type="NCBI Taxonomy" id="1121448"/>
    <lineage>
        <taxon>Bacteria</taxon>
        <taxon>Pseudomonadati</taxon>
        <taxon>Thermodesulfobacteriota</taxon>
        <taxon>Desulfovibrionia</taxon>
        <taxon>Desulfovibrionales</taxon>
        <taxon>Desulfovibrionaceae</taxon>
        <taxon>Megalodesulfovibrio</taxon>
    </lineage>
</organism>
<protein>
    <recommendedName>
        <fullName evidence="1">PPM-type phosphatase domain-containing protein</fullName>
    </recommendedName>
</protein>
<reference evidence="2 3" key="1">
    <citation type="journal article" date="2013" name="J. Bacteriol.">
        <title>Roles of HynAB and Ech, the only two hydrogenases found in the model sulfate reducer Desulfovibrio gigas.</title>
        <authorList>
            <person name="Morais-Silva F.O."/>
            <person name="Santos C.I."/>
            <person name="Rodrigues R."/>
            <person name="Pereira I.A."/>
            <person name="Rodrigues-Pousada C."/>
        </authorList>
    </citation>
    <scope>NUCLEOTIDE SEQUENCE [LARGE SCALE GENOMIC DNA]</scope>
    <source>
        <strain evidence="3">ATCC 19364 / DSM 1382 / NCIMB 9332 / VKM B-1759</strain>
    </source>
</reference>
<dbReference type="InterPro" id="IPR015655">
    <property type="entry name" value="PP2C"/>
</dbReference>
<dbReference type="CDD" id="cd00143">
    <property type="entry name" value="PP2Cc"/>
    <property type="match status" value="1"/>
</dbReference>
<dbReference type="STRING" id="1121448.DGI_3003"/>
<dbReference type="EMBL" id="CP006585">
    <property type="protein sequence ID" value="AGW14725.1"/>
    <property type="molecule type" value="Genomic_DNA"/>
</dbReference>
<evidence type="ECO:0000259" key="1">
    <source>
        <dbReference type="PROSITE" id="PS51746"/>
    </source>
</evidence>
<dbReference type="InterPro" id="IPR001932">
    <property type="entry name" value="PPM-type_phosphatase-like_dom"/>
</dbReference>
<dbReference type="PATRIC" id="fig|1121448.10.peg.2965"/>
<sequence>MHACGVSRAGPRHTSNQDAWSITEPLACGMSLCIVSDGVGGRAAGEVASRFVAKALPALLRRELTNTPQTGPHACADIVARCVRRASRHLRQHAQRLPALTGMSATLAMLLLRDDEALVAHLGDSRVYQLRDMTITPLTEDHSFTANLVSMGDLRSSQAFRHPARHQLMRCLGMQRDPQPDVTMVHCLPGDRFLLCTDGVSKPLGDDTLRLLLTRDGMPETLAHGLLAEVDRRKGKDDATAVLVFV</sequence>
<dbReference type="SMART" id="SM00332">
    <property type="entry name" value="PP2Cc"/>
    <property type="match status" value="1"/>
</dbReference>
<dbReference type="PANTHER" id="PTHR47992">
    <property type="entry name" value="PROTEIN PHOSPHATASE"/>
    <property type="match status" value="1"/>
</dbReference>
<dbReference type="eggNOG" id="COG0631">
    <property type="taxonomic scope" value="Bacteria"/>
</dbReference>
<evidence type="ECO:0000313" key="2">
    <source>
        <dbReference type="EMBL" id="AGW14725.1"/>
    </source>
</evidence>
<dbReference type="Pfam" id="PF13672">
    <property type="entry name" value="PP2C_2"/>
    <property type="match status" value="1"/>
</dbReference>
<dbReference type="PROSITE" id="PS51746">
    <property type="entry name" value="PPM_2"/>
    <property type="match status" value="1"/>
</dbReference>
<dbReference type="InterPro" id="IPR036457">
    <property type="entry name" value="PPM-type-like_dom_sf"/>
</dbReference>